<protein>
    <recommendedName>
        <fullName evidence="2">BON domain-containing protein</fullName>
    </recommendedName>
</protein>
<dbReference type="AlphaFoldDB" id="A0A0A0EQ34"/>
<dbReference type="PANTHER" id="PTHR34606:SF15">
    <property type="entry name" value="BON DOMAIN-CONTAINING PROTEIN"/>
    <property type="match status" value="1"/>
</dbReference>
<reference evidence="3 4" key="1">
    <citation type="submission" date="2013-08" db="EMBL/GenBank/DDBJ databases">
        <title>Genome sequencing of Lysobacter.</title>
        <authorList>
            <person name="Zhang S."/>
            <person name="Wang G."/>
        </authorList>
    </citation>
    <scope>NUCLEOTIDE SEQUENCE [LARGE SCALE GENOMIC DNA]</scope>
    <source>
        <strain evidence="3 4">Ko07</strain>
    </source>
</reference>
<feature type="domain" description="BON" evidence="2">
    <location>
        <begin position="126"/>
        <end position="194"/>
    </location>
</feature>
<sequence>MAQDVVDLGAQYIRIGRQWLDAQRDEVTRGYRQARYRDAPPPPPPGGPAHRGTPAPEPAVWHGGYGAGMESYLDESLMPGYVNPADTQSAYPPPSQGSTSDYLPRGYSTGGRSSYSGVGPKNYVRSDERITEDLCERLTHDDHVDPSDIEVNVSGGVVVLGGTVRNRWMKHRVEDLAAECNGVRNVENNIQVLPPTPPAAGADSAGSIADG</sequence>
<accession>A0A0A0EQ34</accession>
<gene>
    <name evidence="3" type="ORF">N792_05725</name>
</gene>
<dbReference type="eggNOG" id="COG2823">
    <property type="taxonomic scope" value="Bacteria"/>
</dbReference>
<dbReference type="Pfam" id="PF04972">
    <property type="entry name" value="BON"/>
    <property type="match status" value="1"/>
</dbReference>
<dbReference type="InterPro" id="IPR007055">
    <property type="entry name" value="BON_dom"/>
</dbReference>
<proteinExistence type="predicted"/>
<name>A0A0A0EQ34_9GAMM</name>
<dbReference type="STRING" id="1122185.N792_05725"/>
<feature type="compositionally biased region" description="Polar residues" evidence="1">
    <location>
        <begin position="85"/>
        <end position="101"/>
    </location>
</feature>
<dbReference type="PANTHER" id="PTHR34606">
    <property type="entry name" value="BON DOMAIN-CONTAINING PROTEIN"/>
    <property type="match status" value="1"/>
</dbReference>
<evidence type="ECO:0000259" key="2">
    <source>
        <dbReference type="PROSITE" id="PS50914"/>
    </source>
</evidence>
<organism evidence="3 4">
    <name type="scientific">Lysobacter concretionis Ko07 = DSM 16239</name>
    <dbReference type="NCBI Taxonomy" id="1122185"/>
    <lineage>
        <taxon>Bacteria</taxon>
        <taxon>Pseudomonadati</taxon>
        <taxon>Pseudomonadota</taxon>
        <taxon>Gammaproteobacteria</taxon>
        <taxon>Lysobacterales</taxon>
        <taxon>Lysobacteraceae</taxon>
        <taxon>Novilysobacter</taxon>
    </lineage>
</organism>
<feature type="compositionally biased region" description="Low complexity" evidence="1">
    <location>
        <begin position="105"/>
        <end position="117"/>
    </location>
</feature>
<keyword evidence="4" id="KW-1185">Reference proteome</keyword>
<evidence type="ECO:0000256" key="1">
    <source>
        <dbReference type="SAM" id="MobiDB-lite"/>
    </source>
</evidence>
<dbReference type="InterPro" id="IPR014004">
    <property type="entry name" value="Transpt-assoc_nodulatn_dom_bac"/>
</dbReference>
<feature type="region of interest" description="Disordered" evidence="1">
    <location>
        <begin position="79"/>
        <end position="122"/>
    </location>
</feature>
<dbReference type="PROSITE" id="PS50914">
    <property type="entry name" value="BON"/>
    <property type="match status" value="1"/>
</dbReference>
<dbReference type="Proteomes" id="UP000030017">
    <property type="component" value="Unassembled WGS sequence"/>
</dbReference>
<evidence type="ECO:0000313" key="4">
    <source>
        <dbReference type="Proteomes" id="UP000030017"/>
    </source>
</evidence>
<comment type="caution">
    <text evidence="3">The sequence shown here is derived from an EMBL/GenBank/DDBJ whole genome shotgun (WGS) entry which is preliminary data.</text>
</comment>
<dbReference type="EMBL" id="AVPS01000003">
    <property type="protein sequence ID" value="KGM52564.1"/>
    <property type="molecule type" value="Genomic_DNA"/>
</dbReference>
<evidence type="ECO:0000313" key="3">
    <source>
        <dbReference type="EMBL" id="KGM52564.1"/>
    </source>
</evidence>
<feature type="region of interest" description="Disordered" evidence="1">
    <location>
        <begin position="33"/>
        <end position="62"/>
    </location>
</feature>
<dbReference type="InterPro" id="IPR051686">
    <property type="entry name" value="Lipoprotein_DolP"/>
</dbReference>
<dbReference type="Gene3D" id="3.30.1340.30">
    <property type="match status" value="1"/>
</dbReference>
<dbReference type="SMART" id="SM00749">
    <property type="entry name" value="BON"/>
    <property type="match status" value="1"/>
</dbReference>